<keyword evidence="4" id="KW-0969">Cilium</keyword>
<feature type="compositionally biased region" description="Polar residues" evidence="9">
    <location>
        <begin position="1"/>
        <end position="17"/>
    </location>
</feature>
<dbReference type="PANTHER" id="PTHR15504">
    <property type="entry name" value="NASOPHARYNGEAL EPITHELIUM SPECIFIC PROTEIN 1"/>
    <property type="match status" value="1"/>
</dbReference>
<keyword evidence="3 8" id="KW-0175">Coiled coil</keyword>
<evidence type="ECO:0000256" key="6">
    <source>
        <dbReference type="ARBA" id="ARBA00034116"/>
    </source>
</evidence>
<dbReference type="KEGG" id="tps:THAPSDRAFT_3159"/>
<dbReference type="InterPro" id="IPR043597">
    <property type="entry name" value="TPH_dom"/>
</dbReference>
<keyword evidence="5" id="KW-0966">Cell projection</keyword>
<evidence type="ECO:0000256" key="8">
    <source>
        <dbReference type="SAM" id="Coils"/>
    </source>
</evidence>
<evidence type="ECO:0000313" key="11">
    <source>
        <dbReference type="EMBL" id="EED94116.1"/>
    </source>
</evidence>
<dbReference type="OMA" id="AMRENCL"/>
<keyword evidence="2" id="KW-0282">Flagellum</keyword>
<dbReference type="EMBL" id="CM000640">
    <property type="protein sequence ID" value="EED94116.1"/>
    <property type="molecule type" value="Genomic_DNA"/>
</dbReference>
<dbReference type="Pfam" id="PF13868">
    <property type="entry name" value="TPH"/>
    <property type="match status" value="1"/>
</dbReference>
<comment type="subcellular location">
    <subcellularLocation>
        <location evidence="1">Cell projection</location>
        <location evidence="1">Cilium</location>
        <location evidence="1">Flagellum</location>
    </subcellularLocation>
</comment>
<evidence type="ECO:0000256" key="3">
    <source>
        <dbReference type="ARBA" id="ARBA00023054"/>
    </source>
</evidence>
<evidence type="ECO:0000256" key="5">
    <source>
        <dbReference type="ARBA" id="ARBA00023273"/>
    </source>
</evidence>
<keyword evidence="12" id="KW-1185">Reference proteome</keyword>
<feature type="coiled-coil region" evidence="8">
    <location>
        <begin position="306"/>
        <end position="340"/>
    </location>
</feature>
<evidence type="ECO:0000256" key="7">
    <source>
        <dbReference type="ARBA" id="ARBA00034142"/>
    </source>
</evidence>
<organism evidence="11 12">
    <name type="scientific">Thalassiosira pseudonana</name>
    <name type="common">Marine diatom</name>
    <name type="synonym">Cyclotella nana</name>
    <dbReference type="NCBI Taxonomy" id="35128"/>
    <lineage>
        <taxon>Eukaryota</taxon>
        <taxon>Sar</taxon>
        <taxon>Stramenopiles</taxon>
        <taxon>Ochrophyta</taxon>
        <taxon>Bacillariophyta</taxon>
        <taxon>Coscinodiscophyceae</taxon>
        <taxon>Thalassiosirophycidae</taxon>
        <taxon>Thalassiosirales</taxon>
        <taxon>Thalassiosiraceae</taxon>
        <taxon>Thalassiosira</taxon>
    </lineage>
</organism>
<protein>
    <recommendedName>
        <fullName evidence="7">Cilia- and flagella-associated protein 45</fullName>
    </recommendedName>
</protein>
<dbReference type="InterPro" id="IPR033253">
    <property type="entry name" value="CFAP45"/>
</dbReference>
<evidence type="ECO:0000256" key="1">
    <source>
        <dbReference type="ARBA" id="ARBA00004230"/>
    </source>
</evidence>
<name>B8BWZ6_THAPS</name>
<proteinExistence type="inferred from homology"/>
<gene>
    <name evidence="11" type="ORF">THAPSDRAFT_3159</name>
</gene>
<dbReference type="InParanoid" id="B8BWZ6"/>
<dbReference type="RefSeq" id="XP_002288680.1">
    <property type="nucleotide sequence ID" value="XM_002288644.1"/>
</dbReference>
<dbReference type="AlphaFoldDB" id="B8BWZ6"/>
<dbReference type="GeneID" id="7442479"/>
<feature type="domain" description="Trichohyalin-plectin-homology" evidence="10">
    <location>
        <begin position="149"/>
        <end position="489"/>
    </location>
</feature>
<feature type="region of interest" description="Disordered" evidence="9">
    <location>
        <begin position="1"/>
        <end position="55"/>
    </location>
</feature>
<dbReference type="Proteomes" id="UP000001449">
    <property type="component" value="Chromosome 3"/>
</dbReference>
<evidence type="ECO:0000313" key="12">
    <source>
        <dbReference type="Proteomes" id="UP000001449"/>
    </source>
</evidence>
<sequence length="511" mass="61347">METASLRTSNTHRSNGSLKYRKIANGSSVDESLFGPDRCSQTQRRGPKAKHKEETIATTTSDKTFISLNDLQRIKRSSYVANADNTIDKVVHSTTKPKPTETEAAKARKEHMKRMELNDNEEQREIVTQCESEKLDRIRKQAQEKIDKGEDIVKILITCSERAKTFAIRDQQLKDKAEREKKERDYEQRMILAMEIDRLREIEAREADEAEKVKKMIDGRKIIEQQIEERHQAKLLQEEARDQENREMLDRIRMYQLQDEERAMIRRENAARAREEVMRANEEHIASMREHRMAEKREDEMMVAYQMEQDEKLRQREAEEEKAERRKRDIQKKLLDEQERTLDRRAEIDEIRARRAVEDAERKYRQKQLMEAQKRKRDMDLLDMTRKQQQQEKYEKQQMVVVQMREEYENAIRHSHAMAERERAEAEREQQKNTKLITNLQEQIEEHRELRMTHDKEKYREGAMIKQQLAEEKAKLEAMREKMVQDMKIKGIDERYFGEMTSLDINKYLMK</sequence>
<evidence type="ECO:0000256" key="9">
    <source>
        <dbReference type="SAM" id="MobiDB-lite"/>
    </source>
</evidence>
<evidence type="ECO:0000256" key="4">
    <source>
        <dbReference type="ARBA" id="ARBA00023069"/>
    </source>
</evidence>
<reference evidence="11 12" key="1">
    <citation type="journal article" date="2004" name="Science">
        <title>The genome of the diatom Thalassiosira pseudonana: ecology, evolution, and metabolism.</title>
        <authorList>
            <person name="Armbrust E.V."/>
            <person name="Berges J.A."/>
            <person name="Bowler C."/>
            <person name="Green B.R."/>
            <person name="Martinez D."/>
            <person name="Putnam N.H."/>
            <person name="Zhou S."/>
            <person name="Allen A.E."/>
            <person name="Apt K.E."/>
            <person name="Bechner M."/>
            <person name="Brzezinski M.A."/>
            <person name="Chaal B.K."/>
            <person name="Chiovitti A."/>
            <person name="Davis A.K."/>
            <person name="Demarest M.S."/>
            <person name="Detter J.C."/>
            <person name="Glavina T."/>
            <person name="Goodstein D."/>
            <person name="Hadi M.Z."/>
            <person name="Hellsten U."/>
            <person name="Hildebrand M."/>
            <person name="Jenkins B.D."/>
            <person name="Jurka J."/>
            <person name="Kapitonov V.V."/>
            <person name="Kroger N."/>
            <person name="Lau W.W."/>
            <person name="Lane T.W."/>
            <person name="Larimer F.W."/>
            <person name="Lippmeier J.C."/>
            <person name="Lucas S."/>
            <person name="Medina M."/>
            <person name="Montsant A."/>
            <person name="Obornik M."/>
            <person name="Parker M.S."/>
            <person name="Palenik B."/>
            <person name="Pazour G.J."/>
            <person name="Richardson P.M."/>
            <person name="Rynearson T.A."/>
            <person name="Saito M.A."/>
            <person name="Schwartz D.C."/>
            <person name="Thamatrakoln K."/>
            <person name="Valentin K."/>
            <person name="Vardi A."/>
            <person name="Wilkerson F.P."/>
            <person name="Rokhsar D.S."/>
        </authorList>
    </citation>
    <scope>NUCLEOTIDE SEQUENCE [LARGE SCALE GENOMIC DNA]</scope>
    <source>
        <strain evidence="11 12">CCMP1335</strain>
    </source>
</reference>
<dbReference type="GO" id="GO:0031514">
    <property type="term" value="C:motile cilium"/>
    <property type="evidence" value="ECO:0007669"/>
    <property type="project" value="UniProtKB-SubCell"/>
</dbReference>
<dbReference type="HOGENOM" id="CLU_533757_0_0_1"/>
<feature type="coiled-coil region" evidence="8">
    <location>
        <begin position="387"/>
        <end position="486"/>
    </location>
</feature>
<reference evidence="11 12" key="2">
    <citation type="journal article" date="2008" name="Nature">
        <title>The Phaeodactylum genome reveals the evolutionary history of diatom genomes.</title>
        <authorList>
            <person name="Bowler C."/>
            <person name="Allen A.E."/>
            <person name="Badger J.H."/>
            <person name="Grimwood J."/>
            <person name="Jabbari K."/>
            <person name="Kuo A."/>
            <person name="Maheswari U."/>
            <person name="Martens C."/>
            <person name="Maumus F."/>
            <person name="Otillar R.P."/>
            <person name="Rayko E."/>
            <person name="Salamov A."/>
            <person name="Vandepoele K."/>
            <person name="Beszteri B."/>
            <person name="Gruber A."/>
            <person name="Heijde M."/>
            <person name="Katinka M."/>
            <person name="Mock T."/>
            <person name="Valentin K."/>
            <person name="Verret F."/>
            <person name="Berges J.A."/>
            <person name="Brownlee C."/>
            <person name="Cadoret J.P."/>
            <person name="Chiovitti A."/>
            <person name="Choi C.J."/>
            <person name="Coesel S."/>
            <person name="De Martino A."/>
            <person name="Detter J.C."/>
            <person name="Durkin C."/>
            <person name="Falciatore A."/>
            <person name="Fournet J."/>
            <person name="Haruta M."/>
            <person name="Huysman M.J."/>
            <person name="Jenkins B.D."/>
            <person name="Jiroutova K."/>
            <person name="Jorgensen R.E."/>
            <person name="Joubert Y."/>
            <person name="Kaplan A."/>
            <person name="Kroger N."/>
            <person name="Kroth P.G."/>
            <person name="La Roche J."/>
            <person name="Lindquist E."/>
            <person name="Lommer M."/>
            <person name="Martin-Jezequel V."/>
            <person name="Lopez P.J."/>
            <person name="Lucas S."/>
            <person name="Mangogna M."/>
            <person name="McGinnis K."/>
            <person name="Medlin L.K."/>
            <person name="Montsant A."/>
            <person name="Oudot-Le Secq M.P."/>
            <person name="Napoli C."/>
            <person name="Obornik M."/>
            <person name="Parker M.S."/>
            <person name="Petit J.L."/>
            <person name="Porcel B.M."/>
            <person name="Poulsen N."/>
            <person name="Robison M."/>
            <person name="Rychlewski L."/>
            <person name="Rynearson T.A."/>
            <person name="Schmutz J."/>
            <person name="Shapiro H."/>
            <person name="Siaut M."/>
            <person name="Stanley M."/>
            <person name="Sussman M.R."/>
            <person name="Taylor A.R."/>
            <person name="Vardi A."/>
            <person name="von Dassow P."/>
            <person name="Vyverman W."/>
            <person name="Willis A."/>
            <person name="Wyrwicz L.S."/>
            <person name="Rokhsar D.S."/>
            <person name="Weissenbach J."/>
            <person name="Armbrust E.V."/>
            <person name="Green B.R."/>
            <person name="Van de Peer Y."/>
            <person name="Grigoriev I.V."/>
        </authorList>
    </citation>
    <scope>NUCLEOTIDE SEQUENCE [LARGE SCALE GENOMIC DNA]</scope>
    <source>
        <strain evidence="11 12">CCMP1335</strain>
    </source>
</reference>
<dbReference type="eggNOG" id="ENOG502R91N">
    <property type="taxonomic scope" value="Eukaryota"/>
</dbReference>
<accession>B8BWZ6</accession>
<comment type="similarity">
    <text evidence="6">Belongs to the CFAP45 family.</text>
</comment>
<evidence type="ECO:0000256" key="2">
    <source>
        <dbReference type="ARBA" id="ARBA00022846"/>
    </source>
</evidence>
<evidence type="ECO:0000259" key="10">
    <source>
        <dbReference type="Pfam" id="PF13868"/>
    </source>
</evidence>
<dbReference type="STRING" id="35128.B8BWZ6"/>
<dbReference type="PaxDb" id="35128-Thaps3159"/>
<dbReference type="PANTHER" id="PTHR15504:SF0">
    <property type="entry name" value="CILIA- AND FLAGELLA-ASSOCIATED PROTEIN 45"/>
    <property type="match status" value="1"/>
</dbReference>